<reference evidence="1 2" key="1">
    <citation type="submission" date="2024-01" db="EMBL/GenBank/DDBJ databases">
        <title>The complete chloroplast genome sequence of Lithospermum erythrorhizon: insights into the phylogenetic relationship among Boraginaceae species and the maternal lineages of purple gromwells.</title>
        <authorList>
            <person name="Okada T."/>
            <person name="Watanabe K."/>
        </authorList>
    </citation>
    <scope>NUCLEOTIDE SEQUENCE [LARGE SCALE GENOMIC DNA]</scope>
</reference>
<evidence type="ECO:0000313" key="1">
    <source>
        <dbReference type="EMBL" id="GAA0151780.1"/>
    </source>
</evidence>
<sequence>MQTIYNPQLQQQHYYPQLYGAPATSSGMGNPYYYGGYSMQASPRGSFSSATQTQRFQGPSYLYYPTQMEGSFSYPPSPLPIFEPPRSTINTSSTGNISSYCFHTIYSYMATCLHIPSKVLVDDL</sequence>
<proteinExistence type="predicted"/>
<dbReference type="Proteomes" id="UP001454036">
    <property type="component" value="Unassembled WGS sequence"/>
</dbReference>
<gene>
    <name evidence="1" type="ORF">LIER_10426</name>
</gene>
<name>A0AAV3PJD6_LITER</name>
<comment type="caution">
    <text evidence="1">The sequence shown here is derived from an EMBL/GenBank/DDBJ whole genome shotgun (WGS) entry which is preliminary data.</text>
</comment>
<keyword evidence="2" id="KW-1185">Reference proteome</keyword>
<protein>
    <submittedName>
        <fullName evidence="1">Uncharacterized protein</fullName>
    </submittedName>
</protein>
<dbReference type="EMBL" id="BAABME010001851">
    <property type="protein sequence ID" value="GAA0151780.1"/>
    <property type="molecule type" value="Genomic_DNA"/>
</dbReference>
<accession>A0AAV3PJD6</accession>
<evidence type="ECO:0000313" key="2">
    <source>
        <dbReference type="Proteomes" id="UP001454036"/>
    </source>
</evidence>
<dbReference type="AlphaFoldDB" id="A0AAV3PJD6"/>
<organism evidence="1 2">
    <name type="scientific">Lithospermum erythrorhizon</name>
    <name type="common">Purple gromwell</name>
    <name type="synonym">Lithospermum officinale var. erythrorhizon</name>
    <dbReference type="NCBI Taxonomy" id="34254"/>
    <lineage>
        <taxon>Eukaryota</taxon>
        <taxon>Viridiplantae</taxon>
        <taxon>Streptophyta</taxon>
        <taxon>Embryophyta</taxon>
        <taxon>Tracheophyta</taxon>
        <taxon>Spermatophyta</taxon>
        <taxon>Magnoliopsida</taxon>
        <taxon>eudicotyledons</taxon>
        <taxon>Gunneridae</taxon>
        <taxon>Pentapetalae</taxon>
        <taxon>asterids</taxon>
        <taxon>lamiids</taxon>
        <taxon>Boraginales</taxon>
        <taxon>Boraginaceae</taxon>
        <taxon>Boraginoideae</taxon>
        <taxon>Lithospermeae</taxon>
        <taxon>Lithospermum</taxon>
    </lineage>
</organism>